<reference evidence="6" key="1">
    <citation type="submission" date="2020-11" db="EMBL/GenBank/DDBJ databases">
        <authorList>
            <consortium name="DOE Joint Genome Institute"/>
            <person name="Ahrendt S."/>
            <person name="Riley R."/>
            <person name="Andreopoulos W."/>
            <person name="Labutti K."/>
            <person name="Pangilinan J."/>
            <person name="Ruiz-Duenas F.J."/>
            <person name="Barrasa J.M."/>
            <person name="Sanchez-Garcia M."/>
            <person name="Camarero S."/>
            <person name="Miyauchi S."/>
            <person name="Serrano A."/>
            <person name="Linde D."/>
            <person name="Babiker R."/>
            <person name="Drula E."/>
            <person name="Ayuso-Fernandez I."/>
            <person name="Pacheco R."/>
            <person name="Padilla G."/>
            <person name="Ferreira P."/>
            <person name="Barriuso J."/>
            <person name="Kellner H."/>
            <person name="Castanera R."/>
            <person name="Alfaro M."/>
            <person name="Ramirez L."/>
            <person name="Pisabarro A.G."/>
            <person name="Kuo A."/>
            <person name="Tritt A."/>
            <person name="Lipzen A."/>
            <person name="He G."/>
            <person name="Yan M."/>
            <person name="Ng V."/>
            <person name="Cullen D."/>
            <person name="Martin F."/>
            <person name="Rosso M.-N."/>
            <person name="Henrissat B."/>
            <person name="Hibbett D."/>
            <person name="Martinez A.T."/>
            <person name="Grigoriev I.V."/>
        </authorList>
    </citation>
    <scope>NUCLEOTIDE SEQUENCE</scope>
    <source>
        <strain evidence="6">ATCC 90797</strain>
    </source>
</reference>
<evidence type="ECO:0000256" key="3">
    <source>
        <dbReference type="SAM" id="MobiDB-lite"/>
    </source>
</evidence>
<comment type="caution">
    <text evidence="6">The sequence shown here is derived from an EMBL/GenBank/DDBJ whole genome shotgun (WGS) entry which is preliminary data.</text>
</comment>
<dbReference type="GO" id="GO:0008270">
    <property type="term" value="F:zinc ion binding"/>
    <property type="evidence" value="ECO:0007669"/>
    <property type="project" value="InterPro"/>
</dbReference>
<dbReference type="SUPFAM" id="SSF57701">
    <property type="entry name" value="Zn2/Cys6 DNA-binding domain"/>
    <property type="match status" value="1"/>
</dbReference>
<evidence type="ECO:0000313" key="6">
    <source>
        <dbReference type="EMBL" id="KAF9493319.1"/>
    </source>
</evidence>
<feature type="region of interest" description="Disordered" evidence="3">
    <location>
        <begin position="654"/>
        <end position="711"/>
    </location>
</feature>
<dbReference type="SMART" id="SM00066">
    <property type="entry name" value="GAL4"/>
    <property type="match status" value="1"/>
</dbReference>
<evidence type="ECO:0000259" key="5">
    <source>
        <dbReference type="SMART" id="SM00906"/>
    </source>
</evidence>
<dbReference type="EMBL" id="MU154587">
    <property type="protein sequence ID" value="KAF9493319.1"/>
    <property type="molecule type" value="Genomic_DNA"/>
</dbReference>
<keyword evidence="7" id="KW-1185">Reference proteome</keyword>
<dbReference type="InterPro" id="IPR050987">
    <property type="entry name" value="AtrR-like"/>
</dbReference>
<dbReference type="SMART" id="SM00906">
    <property type="entry name" value="Fungal_trans"/>
    <property type="match status" value="1"/>
</dbReference>
<dbReference type="PANTHER" id="PTHR46910:SF38">
    <property type="entry name" value="ZN(2)-C6 FUNGAL-TYPE DOMAIN-CONTAINING PROTEIN"/>
    <property type="match status" value="1"/>
</dbReference>
<dbReference type="CDD" id="cd00067">
    <property type="entry name" value="GAL4"/>
    <property type="match status" value="1"/>
</dbReference>
<keyword evidence="1" id="KW-0479">Metal-binding</keyword>
<name>A0A9P5ZVY0_PLEER</name>
<dbReference type="InterPro" id="IPR007219">
    <property type="entry name" value="XnlR_reg_dom"/>
</dbReference>
<evidence type="ECO:0000256" key="1">
    <source>
        <dbReference type="ARBA" id="ARBA00022723"/>
    </source>
</evidence>
<feature type="region of interest" description="Disordered" evidence="3">
    <location>
        <begin position="760"/>
        <end position="786"/>
    </location>
</feature>
<dbReference type="InterPro" id="IPR036864">
    <property type="entry name" value="Zn2-C6_fun-type_DNA-bd_sf"/>
</dbReference>
<sequence>MSSNEDEGDGSSYLQNAKKRRIQRACDICRRKKSDGSQMPGNQCSNCIAYSFECSYVEAAKKRGPPKGYVESLENRLEKMEKLLRRLYPDGDFSKDLDQLLETSGEVGTPICVPTPPDPNPAKTPTEFASSVIRTLGEIQSKTIIPDDDDDLGHVLKGDLGLDIADQVRNRFFGKSSGATLLQTAMDLKDEYTGQPKRSFPHPNILSRKRDEFWSRPDWEPFVSEPKNPDYIFPDPDLIPPLVDAYFKYYNAFFPLLHRPTFERGMAEGLHLTNDTFAAVVLLVCANGARYSNDPRVLLEGNSPHSSGWKWFTQIQMVRKSLLSPPTLYDLQFYCLTVHFLQGSSAPHACWIMVGIGIRLAQDVGAHRRKAHTHKLSVEDELWKRAFWSVVLVTMDRVISTILGRPVAIQDEDFDLDLPMEVDDEYWEHPDPNQAFKQPPNKPSLVTFFNCYLRLNQVLGIALRTIYSINKSKILLGFVGAQWEQQIVAELDSALNKWVDSVPDHLRWDPNREDLDFFRQSAVLYTHYYYLQILIHRPFIRKPSPLAFPSMAICTNAARTCSHIVDINSRRCPEPQQNLMYAAFTAGVVLLLNIWAGKRSGLTTDPKKEMADVHKCMQMLRSSEERQVLYRIPSAGRLWDILYELACVGDLPLPQASPAPNKRERGSDSPASSTTEDARVTMSPPDKPRSLAGSRRIASKDPISLSSRGMSTIGLPIHSEELGRLPLHGEADFNSLIRTDNDMQAGSSNANANANANGFWYPSFAPQPPNTPGPSSNLGPIPSGELSLTDQTMYEQLMMTTMRMPYNQQYQQPLSDPTLLNSRTHDPQMMQNSPPMPQQMTLDPDTIAMWTSAPSGFE</sequence>
<evidence type="ECO:0000256" key="2">
    <source>
        <dbReference type="ARBA" id="ARBA00023242"/>
    </source>
</evidence>
<dbReference type="CDD" id="cd12148">
    <property type="entry name" value="fungal_TF_MHR"/>
    <property type="match status" value="1"/>
</dbReference>
<dbReference type="Pfam" id="PF04082">
    <property type="entry name" value="Fungal_trans"/>
    <property type="match status" value="1"/>
</dbReference>
<gene>
    <name evidence="6" type="ORF">BDN71DRAFT_1570031</name>
</gene>
<organism evidence="6 7">
    <name type="scientific">Pleurotus eryngii</name>
    <name type="common">Boletus of the steppes</name>
    <dbReference type="NCBI Taxonomy" id="5323"/>
    <lineage>
        <taxon>Eukaryota</taxon>
        <taxon>Fungi</taxon>
        <taxon>Dikarya</taxon>
        <taxon>Basidiomycota</taxon>
        <taxon>Agaricomycotina</taxon>
        <taxon>Agaricomycetes</taxon>
        <taxon>Agaricomycetidae</taxon>
        <taxon>Agaricales</taxon>
        <taxon>Pleurotineae</taxon>
        <taxon>Pleurotaceae</taxon>
        <taxon>Pleurotus</taxon>
    </lineage>
</organism>
<dbReference type="InterPro" id="IPR001138">
    <property type="entry name" value="Zn2Cys6_DnaBD"/>
</dbReference>
<feature type="domain" description="Xylanolytic transcriptional activator regulatory" evidence="5">
    <location>
        <begin position="350"/>
        <end position="425"/>
    </location>
</feature>
<dbReference type="PANTHER" id="PTHR46910">
    <property type="entry name" value="TRANSCRIPTION FACTOR PDR1"/>
    <property type="match status" value="1"/>
</dbReference>
<evidence type="ECO:0000259" key="4">
    <source>
        <dbReference type="SMART" id="SM00066"/>
    </source>
</evidence>
<dbReference type="Proteomes" id="UP000807025">
    <property type="component" value="Unassembled WGS sequence"/>
</dbReference>
<dbReference type="AlphaFoldDB" id="A0A9P5ZVY0"/>
<dbReference type="GO" id="GO:0006351">
    <property type="term" value="P:DNA-templated transcription"/>
    <property type="evidence" value="ECO:0007669"/>
    <property type="project" value="InterPro"/>
</dbReference>
<accession>A0A9P5ZVY0</accession>
<feature type="domain" description="Zn(2)-C6 fungal-type" evidence="4">
    <location>
        <begin position="20"/>
        <end position="65"/>
    </location>
</feature>
<keyword evidence="2" id="KW-0539">Nucleus</keyword>
<dbReference type="CDD" id="cd15486">
    <property type="entry name" value="ZIP_Sip4"/>
    <property type="match status" value="1"/>
</dbReference>
<dbReference type="GO" id="GO:0003677">
    <property type="term" value="F:DNA binding"/>
    <property type="evidence" value="ECO:0007669"/>
    <property type="project" value="InterPro"/>
</dbReference>
<dbReference type="Gene3D" id="4.10.240.10">
    <property type="entry name" value="Zn(2)-C6 fungal-type DNA-binding domain"/>
    <property type="match status" value="1"/>
</dbReference>
<protein>
    <submittedName>
        <fullName evidence="6">Uncharacterized protein</fullName>
    </submittedName>
</protein>
<evidence type="ECO:0000313" key="7">
    <source>
        <dbReference type="Proteomes" id="UP000807025"/>
    </source>
</evidence>
<dbReference type="OrthoDB" id="4456959at2759"/>
<feature type="compositionally biased region" description="Polar residues" evidence="3">
    <location>
        <begin position="812"/>
        <end position="822"/>
    </location>
</feature>
<dbReference type="Pfam" id="PF00172">
    <property type="entry name" value="Zn_clus"/>
    <property type="match status" value="1"/>
</dbReference>
<dbReference type="GO" id="GO:0000981">
    <property type="term" value="F:DNA-binding transcription factor activity, RNA polymerase II-specific"/>
    <property type="evidence" value="ECO:0007669"/>
    <property type="project" value="InterPro"/>
</dbReference>
<feature type="region of interest" description="Disordered" evidence="3">
    <location>
        <begin position="812"/>
        <end position="831"/>
    </location>
</feature>
<proteinExistence type="predicted"/>